<feature type="signal peptide" evidence="1">
    <location>
        <begin position="1"/>
        <end position="20"/>
    </location>
</feature>
<evidence type="ECO:0000313" key="3">
    <source>
        <dbReference type="Proteomes" id="UP001194580"/>
    </source>
</evidence>
<keyword evidence="1" id="KW-0732">Signal</keyword>
<evidence type="ECO:0000256" key="1">
    <source>
        <dbReference type="SAM" id="SignalP"/>
    </source>
</evidence>
<keyword evidence="3" id="KW-1185">Reference proteome</keyword>
<dbReference type="Proteomes" id="UP001194580">
    <property type="component" value="Unassembled WGS sequence"/>
</dbReference>
<sequence>MKFFGAFGVTLSVLAATALAAPAAVHSDTNRHDLTSLSFRGLTDSNGLSIRSTTHNDPTPTALFLAKRSVHINAILNAIIESNTKVIVKALLKLKLDLCADIHAKVKVSASGLLATNIGLVVPKISARVDSETNAAINTKVELDTQSLVRDKIRQHGLHAIHKHCPRGDDACLRKYAREIVDCIERAIEQDVLHLFVALKANLMTHVRAKVAVAVRDLGVNLLLEQVHVQAVVDAVTEVDTHLAMCSHAIVKGLHAEVRPNAVSVIKSVCRSSR</sequence>
<accession>A0AAD4DLR0</accession>
<name>A0AAD4DLR0_9FUNG</name>
<reference evidence="2" key="1">
    <citation type="journal article" date="2020" name="Fungal Divers.">
        <title>Resolving the Mortierellaceae phylogeny through synthesis of multi-gene phylogenetics and phylogenomics.</title>
        <authorList>
            <person name="Vandepol N."/>
            <person name="Liber J."/>
            <person name="Desiro A."/>
            <person name="Na H."/>
            <person name="Kennedy M."/>
            <person name="Barry K."/>
            <person name="Grigoriev I.V."/>
            <person name="Miller A.N."/>
            <person name="O'Donnell K."/>
            <person name="Stajich J.E."/>
            <person name="Bonito G."/>
        </authorList>
    </citation>
    <scope>NUCLEOTIDE SEQUENCE</scope>
    <source>
        <strain evidence="2">NRRL 28262</strain>
    </source>
</reference>
<protein>
    <submittedName>
        <fullName evidence="2">Uncharacterized protein</fullName>
    </submittedName>
</protein>
<feature type="chain" id="PRO_5042235985" evidence="1">
    <location>
        <begin position="21"/>
        <end position="274"/>
    </location>
</feature>
<evidence type="ECO:0000313" key="2">
    <source>
        <dbReference type="EMBL" id="KAG0281445.1"/>
    </source>
</evidence>
<organism evidence="2 3">
    <name type="scientific">Linnemannia exigua</name>
    <dbReference type="NCBI Taxonomy" id="604196"/>
    <lineage>
        <taxon>Eukaryota</taxon>
        <taxon>Fungi</taxon>
        <taxon>Fungi incertae sedis</taxon>
        <taxon>Mucoromycota</taxon>
        <taxon>Mortierellomycotina</taxon>
        <taxon>Mortierellomycetes</taxon>
        <taxon>Mortierellales</taxon>
        <taxon>Mortierellaceae</taxon>
        <taxon>Linnemannia</taxon>
    </lineage>
</organism>
<comment type="caution">
    <text evidence="2">The sequence shown here is derived from an EMBL/GenBank/DDBJ whole genome shotgun (WGS) entry which is preliminary data.</text>
</comment>
<gene>
    <name evidence="2" type="ORF">BGZ95_003480</name>
</gene>
<dbReference type="AlphaFoldDB" id="A0AAD4DLR0"/>
<proteinExistence type="predicted"/>
<dbReference type="EMBL" id="JAAAIL010000018">
    <property type="protein sequence ID" value="KAG0281445.1"/>
    <property type="molecule type" value="Genomic_DNA"/>
</dbReference>